<protein>
    <submittedName>
        <fullName evidence="3">Uncharacterized protein</fullName>
    </submittedName>
</protein>
<keyword evidence="1" id="KW-0175">Coiled coil</keyword>
<accession>C1LJA1</accession>
<dbReference type="EMBL" id="FN319051">
    <property type="protein sequence ID" value="CAX74779.1"/>
    <property type="molecule type" value="mRNA"/>
</dbReference>
<feature type="chain" id="PRO_5002911749" evidence="2">
    <location>
        <begin position="27"/>
        <end position="275"/>
    </location>
</feature>
<dbReference type="InterPro" id="IPR021442">
    <property type="entry name" value="DUF3091"/>
</dbReference>
<dbReference type="AlphaFoldDB" id="C1LJA1"/>
<evidence type="ECO:0000256" key="1">
    <source>
        <dbReference type="SAM" id="Coils"/>
    </source>
</evidence>
<reference evidence="3" key="2">
    <citation type="submission" date="2009-03" db="EMBL/GenBank/DDBJ databases">
        <authorList>
            <person name="Gang L."/>
        </authorList>
    </citation>
    <scope>NUCLEOTIDE SEQUENCE</scope>
    <source>
        <strain evidence="3">Anhui</strain>
    </source>
</reference>
<evidence type="ECO:0000256" key="2">
    <source>
        <dbReference type="SAM" id="SignalP"/>
    </source>
</evidence>
<name>C1LJA1_SCHJA</name>
<sequence length="275" mass="32366">MSSSSLLYINVLLLVLIHSSIQIASPTSVFSEVTKIFTELQENILKFIGNIGGKDNFQKRLTNDAIRNAEKRINDLEVVNLGKILKFIGNIEDKDDLHKRLTDDAIRNVESRIDELQKRKKRLSGYIIERPYDLQQEINKLKIVNSREKEILNQYVVCYGKYRTRLQRQWAIKYLGKFRDEMAKDFPNYSANVLEEVNRCGVTLEQFFTELESKENHTRCTEPKNIKVKDLRNLQSIIFDQKTDLVDINVYELRKRFLNKIKKNIQNSARKYSEE</sequence>
<reference evidence="3" key="1">
    <citation type="journal article" date="2009" name="Nature">
        <title>The Schistosoma japonicum genome reveals features of host-parasite interplay.</title>
        <authorList>
            <person name="Liu F."/>
            <person name="Zhou Y."/>
            <person name="Wang Z.Q."/>
            <person name="Lu G."/>
            <person name="Zheng H."/>
            <person name="Brindley P.J."/>
            <person name="McManus D.P."/>
            <person name="Blair D."/>
            <person name="Zhang Q.H."/>
            <person name="Zhong Y."/>
            <person name="Wang S."/>
            <person name="Han Z.G."/>
            <person name="Chen Z."/>
        </authorList>
    </citation>
    <scope>NUCLEOTIDE SEQUENCE</scope>
    <source>
        <strain evidence="3">Anhui</strain>
    </source>
</reference>
<evidence type="ECO:0000313" key="3">
    <source>
        <dbReference type="EMBL" id="CAX74779.1"/>
    </source>
</evidence>
<proteinExistence type="evidence at transcript level"/>
<feature type="signal peptide" evidence="2">
    <location>
        <begin position="1"/>
        <end position="26"/>
    </location>
</feature>
<feature type="coiled-coil region" evidence="1">
    <location>
        <begin position="59"/>
        <end position="126"/>
    </location>
</feature>
<dbReference type="Pfam" id="PF11291">
    <property type="entry name" value="DUF3091"/>
    <property type="match status" value="1"/>
</dbReference>
<keyword evidence="2" id="KW-0732">Signal</keyword>
<organism evidence="3">
    <name type="scientific">Schistosoma japonicum</name>
    <name type="common">Blood fluke</name>
    <dbReference type="NCBI Taxonomy" id="6182"/>
    <lineage>
        <taxon>Eukaryota</taxon>
        <taxon>Metazoa</taxon>
        <taxon>Spiralia</taxon>
        <taxon>Lophotrochozoa</taxon>
        <taxon>Platyhelminthes</taxon>
        <taxon>Trematoda</taxon>
        <taxon>Digenea</taxon>
        <taxon>Strigeidida</taxon>
        <taxon>Schistosomatoidea</taxon>
        <taxon>Schistosomatidae</taxon>
        <taxon>Schistosoma</taxon>
    </lineage>
</organism>